<reference evidence="6 7" key="1">
    <citation type="journal article" date="2019" name="Anaerobe">
        <title>Detection of Robinsoniella peoriensis in multiple bone samples of a trauma patient.</title>
        <authorList>
            <person name="Schrottner P."/>
            <person name="Hartwich K."/>
            <person name="Bunk B."/>
            <person name="Schober I."/>
            <person name="Helbig S."/>
            <person name="Rudolph W.W."/>
            <person name="Gunzer F."/>
        </authorList>
    </citation>
    <scope>NUCLEOTIDE SEQUENCE [LARGE SCALE GENOMIC DNA]</scope>
    <source>
        <strain evidence="6 7">DSM 106044</strain>
    </source>
</reference>
<evidence type="ECO:0000256" key="3">
    <source>
        <dbReference type="ARBA" id="ARBA00022801"/>
    </source>
</evidence>
<proteinExistence type="inferred from homology"/>
<dbReference type="InterPro" id="IPR000917">
    <property type="entry name" value="Sulfatase_N"/>
</dbReference>
<dbReference type="RefSeq" id="WP_138004040.1">
    <property type="nucleotide sequence ID" value="NZ_QGQD01000107.1"/>
</dbReference>
<dbReference type="InterPro" id="IPR024607">
    <property type="entry name" value="Sulfatase_CS"/>
</dbReference>
<dbReference type="EMBL" id="QGQD01000107">
    <property type="protein sequence ID" value="TLC97832.1"/>
    <property type="molecule type" value="Genomic_DNA"/>
</dbReference>
<dbReference type="PANTHER" id="PTHR42693:SF33">
    <property type="entry name" value="ARYLSULFATASE"/>
    <property type="match status" value="1"/>
</dbReference>
<dbReference type="PROSITE" id="PS00523">
    <property type="entry name" value="SULFATASE_1"/>
    <property type="match status" value="1"/>
</dbReference>
<dbReference type="InterPro" id="IPR050738">
    <property type="entry name" value="Sulfatase"/>
</dbReference>
<gene>
    <name evidence="6" type="primary">betC_2</name>
    <name evidence="6" type="ORF">DSM106044_05195</name>
</gene>
<keyword evidence="3 6" id="KW-0378">Hydrolase</keyword>
<evidence type="ECO:0000256" key="1">
    <source>
        <dbReference type="ARBA" id="ARBA00008779"/>
    </source>
</evidence>
<keyword evidence="4" id="KW-0106">Calcium</keyword>
<evidence type="ECO:0000259" key="5">
    <source>
        <dbReference type="Pfam" id="PF00884"/>
    </source>
</evidence>
<dbReference type="Gene3D" id="3.40.720.10">
    <property type="entry name" value="Alkaline Phosphatase, subunit A"/>
    <property type="match status" value="1"/>
</dbReference>
<feature type="domain" description="Sulfatase N-terminal" evidence="5">
    <location>
        <begin position="8"/>
        <end position="354"/>
    </location>
</feature>
<comment type="caution">
    <text evidence="6">The sequence shown here is derived from an EMBL/GenBank/DDBJ whole genome shotgun (WGS) entry which is preliminary data.</text>
</comment>
<sequence>MKEGKEKPNIVFILTDDQGAWAMHCAGNEEISTPNLDRLAKEGMRFENFFCTSPVCSPARASILTGRIPSQHGVHDWIRSGNLDLESLGGKKEDPNYASEEKAIPYLEGMLTYTDVLAANHYSCALAGKWHLGDSRNPQHGFTRWYTIARGGCQYYKPDIIEDGELHFDNRYVTDLITEKAVSYLDAMSGEEPPFYLSIHYTAPHDPWDEDQHPGEFVELYRDCSFRSVPDLPVHPNQIKSAPSGTGEVRKSLLRGYYAAVSAMDAGVGKIIDRLDELGIRQNTIVMFMADNGMNMGHHGIWGKGNGTFPFNLYDTAVKVPFIASWRGKIPEGITAESMHSQYDFMHTLLDLVQIPVELPGNLPGKSFKEVLLTGDQKDDGEVVVYDEYGPNRMIRTREWKLIHRYPYGPDELYHLSCDPRETDNLIGRAEYETVEKELLDRLTRWFIRYADPKMDASREGVTGFGQLCRPGWYSRGSSTYAKSEKYQNKE</sequence>
<accession>A0A4U8Q1T1</accession>
<keyword evidence="2" id="KW-0479">Metal-binding</keyword>
<dbReference type="CDD" id="cd16149">
    <property type="entry name" value="sulfatase_like"/>
    <property type="match status" value="1"/>
</dbReference>
<organism evidence="6 7">
    <name type="scientific">Robinsoniella peoriensis</name>
    <dbReference type="NCBI Taxonomy" id="180332"/>
    <lineage>
        <taxon>Bacteria</taxon>
        <taxon>Bacillati</taxon>
        <taxon>Bacillota</taxon>
        <taxon>Clostridia</taxon>
        <taxon>Lachnospirales</taxon>
        <taxon>Lachnospiraceae</taxon>
        <taxon>Robinsoniella</taxon>
    </lineage>
</organism>
<dbReference type="AlphaFoldDB" id="A0A4U8Q1T1"/>
<dbReference type="Pfam" id="PF00884">
    <property type="entry name" value="Sulfatase"/>
    <property type="match status" value="1"/>
</dbReference>
<evidence type="ECO:0000313" key="7">
    <source>
        <dbReference type="Proteomes" id="UP000306509"/>
    </source>
</evidence>
<comment type="similarity">
    <text evidence="1">Belongs to the sulfatase family.</text>
</comment>
<dbReference type="PANTHER" id="PTHR42693">
    <property type="entry name" value="ARYLSULFATASE FAMILY MEMBER"/>
    <property type="match status" value="1"/>
</dbReference>
<evidence type="ECO:0000256" key="4">
    <source>
        <dbReference type="ARBA" id="ARBA00022837"/>
    </source>
</evidence>
<evidence type="ECO:0000256" key="2">
    <source>
        <dbReference type="ARBA" id="ARBA00022723"/>
    </source>
</evidence>
<dbReference type="GO" id="GO:0046872">
    <property type="term" value="F:metal ion binding"/>
    <property type="evidence" value="ECO:0007669"/>
    <property type="project" value="UniProtKB-KW"/>
</dbReference>
<dbReference type="GO" id="GO:0004065">
    <property type="term" value="F:arylsulfatase activity"/>
    <property type="evidence" value="ECO:0007669"/>
    <property type="project" value="TreeGrafter"/>
</dbReference>
<keyword evidence="7" id="KW-1185">Reference proteome</keyword>
<dbReference type="Proteomes" id="UP000306509">
    <property type="component" value="Unassembled WGS sequence"/>
</dbReference>
<evidence type="ECO:0000313" key="6">
    <source>
        <dbReference type="EMBL" id="TLC97832.1"/>
    </source>
</evidence>
<dbReference type="GO" id="GO:0047753">
    <property type="term" value="F:choline-sulfatase activity"/>
    <property type="evidence" value="ECO:0007669"/>
    <property type="project" value="UniProtKB-EC"/>
</dbReference>
<dbReference type="SUPFAM" id="SSF53649">
    <property type="entry name" value="Alkaline phosphatase-like"/>
    <property type="match status" value="1"/>
</dbReference>
<name>A0A4U8Q1T1_9FIRM</name>
<dbReference type="STRING" id="180332.GCA_000797495_02300"/>
<dbReference type="InterPro" id="IPR017850">
    <property type="entry name" value="Alkaline_phosphatase_core_sf"/>
</dbReference>
<dbReference type="EC" id="3.1.6.6" evidence="6"/>
<protein>
    <submittedName>
        <fullName evidence="6">Choline-sulfatase</fullName>
        <ecNumber evidence="6">3.1.6.6</ecNumber>
    </submittedName>
</protein>